<evidence type="ECO:0000256" key="3">
    <source>
        <dbReference type="ARBA" id="ARBA00022833"/>
    </source>
</evidence>
<dbReference type="PANTHER" id="PTHR31986">
    <property type="entry name" value="REGULATOR OF DRUG SENSITIVITY 2"/>
    <property type="match status" value="1"/>
</dbReference>
<feature type="compositionally biased region" description="Polar residues" evidence="9">
    <location>
        <begin position="255"/>
        <end position="266"/>
    </location>
</feature>
<dbReference type="InterPro" id="IPR056751">
    <property type="entry name" value="PAS_13"/>
</dbReference>
<dbReference type="PROSITE" id="PS00463">
    <property type="entry name" value="ZN2_CY6_FUNGAL_1"/>
    <property type="match status" value="1"/>
</dbReference>
<dbReference type="STRING" id="1081109.A0A168DZY1"/>
<comment type="subcellular location">
    <subcellularLocation>
        <location evidence="1">Nucleus</location>
    </subcellularLocation>
</comment>
<dbReference type="GO" id="GO:0051321">
    <property type="term" value="P:meiotic cell cycle"/>
    <property type="evidence" value="ECO:0007669"/>
    <property type="project" value="UniProtKB-KW"/>
</dbReference>
<keyword evidence="5" id="KW-0238">DNA-binding</keyword>
<dbReference type="Pfam" id="PF00172">
    <property type="entry name" value="Zn_clus"/>
    <property type="match status" value="1"/>
</dbReference>
<dbReference type="Pfam" id="PF24990">
    <property type="entry name" value="PAS_13"/>
    <property type="match status" value="1"/>
</dbReference>
<dbReference type="InterPro" id="IPR013940">
    <property type="entry name" value="Spo22/ZIP4/TEX11"/>
</dbReference>
<dbReference type="GO" id="GO:0005634">
    <property type="term" value="C:nucleus"/>
    <property type="evidence" value="ECO:0007669"/>
    <property type="project" value="UniProtKB-SubCell"/>
</dbReference>
<dbReference type="Gene3D" id="4.10.240.10">
    <property type="entry name" value="Zn(2)-C6 fungal-type DNA-binding domain"/>
    <property type="match status" value="1"/>
</dbReference>
<reference evidence="11 12" key="1">
    <citation type="journal article" date="2016" name="Genome Biol. Evol.">
        <title>Divergent and convergent evolution of fungal pathogenicity.</title>
        <authorList>
            <person name="Shang Y."/>
            <person name="Xiao G."/>
            <person name="Zheng P."/>
            <person name="Cen K."/>
            <person name="Zhan S."/>
            <person name="Wang C."/>
        </authorList>
    </citation>
    <scope>NUCLEOTIDE SEQUENCE [LARGE SCALE GENOMIC DNA]</scope>
    <source>
        <strain evidence="11 12">RCEF 2490</strain>
    </source>
</reference>
<evidence type="ECO:0000256" key="4">
    <source>
        <dbReference type="ARBA" id="ARBA00023015"/>
    </source>
</evidence>
<keyword evidence="8" id="KW-0469">Meiosis</keyword>
<evidence type="ECO:0000259" key="10">
    <source>
        <dbReference type="PROSITE" id="PS50048"/>
    </source>
</evidence>
<dbReference type="GO" id="GO:0000981">
    <property type="term" value="F:DNA-binding transcription factor activity, RNA polymerase II-specific"/>
    <property type="evidence" value="ECO:0007669"/>
    <property type="project" value="InterPro"/>
</dbReference>
<organism evidence="11 12">
    <name type="scientific">Moelleriella libera RCEF 2490</name>
    <dbReference type="NCBI Taxonomy" id="1081109"/>
    <lineage>
        <taxon>Eukaryota</taxon>
        <taxon>Fungi</taxon>
        <taxon>Dikarya</taxon>
        <taxon>Ascomycota</taxon>
        <taxon>Pezizomycotina</taxon>
        <taxon>Sordariomycetes</taxon>
        <taxon>Hypocreomycetidae</taxon>
        <taxon>Hypocreales</taxon>
        <taxon>Clavicipitaceae</taxon>
        <taxon>Moelleriella</taxon>
    </lineage>
</organism>
<dbReference type="PROSITE" id="PS50048">
    <property type="entry name" value="ZN2_CY6_FUNGAL_2"/>
    <property type="match status" value="1"/>
</dbReference>
<name>A0A168DZY1_9HYPO</name>
<dbReference type="CDD" id="cd00067">
    <property type="entry name" value="GAL4"/>
    <property type="match status" value="1"/>
</dbReference>
<evidence type="ECO:0000313" key="11">
    <source>
        <dbReference type="EMBL" id="KZZ98274.1"/>
    </source>
</evidence>
<feature type="compositionally biased region" description="Low complexity" evidence="9">
    <location>
        <begin position="103"/>
        <end position="118"/>
    </location>
</feature>
<evidence type="ECO:0000256" key="5">
    <source>
        <dbReference type="ARBA" id="ARBA00023125"/>
    </source>
</evidence>
<evidence type="ECO:0000256" key="7">
    <source>
        <dbReference type="ARBA" id="ARBA00023242"/>
    </source>
</evidence>
<dbReference type="Proteomes" id="UP000078544">
    <property type="component" value="Unassembled WGS sequence"/>
</dbReference>
<gene>
    <name evidence="11" type="ORF">AAL_02792</name>
</gene>
<dbReference type="SMART" id="SM00066">
    <property type="entry name" value="GAL4"/>
    <property type="match status" value="1"/>
</dbReference>
<evidence type="ECO:0000256" key="8">
    <source>
        <dbReference type="ARBA" id="ARBA00023254"/>
    </source>
</evidence>
<dbReference type="OrthoDB" id="65716at2759"/>
<dbReference type="GO" id="GO:0000977">
    <property type="term" value="F:RNA polymerase II transcription regulatory region sequence-specific DNA binding"/>
    <property type="evidence" value="ECO:0007669"/>
    <property type="project" value="TreeGrafter"/>
</dbReference>
<feature type="region of interest" description="Disordered" evidence="9">
    <location>
        <begin position="255"/>
        <end position="286"/>
    </location>
</feature>
<comment type="caution">
    <text evidence="11">The sequence shown here is derived from an EMBL/GenBank/DDBJ whole genome shotgun (WGS) entry which is preliminary data.</text>
</comment>
<dbReference type="InterPro" id="IPR036864">
    <property type="entry name" value="Zn2-C6_fun-type_DNA-bd_sf"/>
</dbReference>
<keyword evidence="2" id="KW-0479">Metal-binding</keyword>
<keyword evidence="7" id="KW-0539">Nucleus</keyword>
<evidence type="ECO:0000256" key="1">
    <source>
        <dbReference type="ARBA" id="ARBA00004123"/>
    </source>
</evidence>
<dbReference type="InterPro" id="IPR053045">
    <property type="entry name" value="Zinc_cluster_trans_reg"/>
</dbReference>
<dbReference type="Pfam" id="PF08631">
    <property type="entry name" value="SPO22"/>
    <property type="match status" value="1"/>
</dbReference>
<dbReference type="InterPro" id="IPR001138">
    <property type="entry name" value="Zn2Cys6_DnaBD"/>
</dbReference>
<feature type="domain" description="Zn(2)-C6 fungal-type" evidence="10">
    <location>
        <begin position="47"/>
        <end position="76"/>
    </location>
</feature>
<keyword evidence="12" id="KW-1185">Reference proteome</keyword>
<protein>
    <submittedName>
        <fullName evidence="11">Meiosis specific protein SPO22</fullName>
    </submittedName>
</protein>
<accession>A0A168DZY1</accession>
<evidence type="ECO:0000313" key="12">
    <source>
        <dbReference type="Proteomes" id="UP000078544"/>
    </source>
</evidence>
<sequence length="1332" mass="148148">MDKEIKAVEPSRPARPDKSDAKDRDEANGRGVTLSKSPKKRRKVNHACVYCRRSHMTCDLARPCTRCIKRNIEHLCHDEPRDAETKKPKNVKPPYAAVDESDAQSQAPSDAAGSSAPSTMGPLSLDGLRQRSASGFGAATGSLSQANPVPLVTPASSGSGFGGNSLSNSGTGNANQFSDAWLTAQNINEMGSFTNPNYMIAPHVTHEFNLLNDLLQTGLLDESNLTEDESRQLSALGQLGQIDMLSGFGGNGSLSAGSSMVPSNRSGELMPPPPKDGNGSKKMPYSASDKTREYYLQAADPSGNDNPEERMARVLHAKYEAGLLKPFNYINGYARLGNYLDGHIAASSKQKILRTINQFRPKFREKAQGLTDWQLIVVEMWFEKQLMDYDRVFASMAVPACCWRRTGEIFRGNKEMAELISVPVDKLRDGKISLHEILTEESMVRYWEEFGTIAFDPAHDTLLTACSLKNPSDTSDHPVVKCCFSFTIRRDDHKLSRRDLDENSPKEYRKMWLTIWLLTCLCLELCGTCLGARSTIGPDENANAAFMLGLVLCVAKASINESCIDIAKLAMQRGAAHMRRLESYFRQEGPETVADSHSHFRFEYYTLRTYLVSHLSESSTALADFGKSWKEDRLDVADHMFGKLSMSTEGVPTKLSEALADVLQRVGASLCNGESDLNIGVGWLRRAHRVLQSATQGLSLQGRQLYSVICNDLVAAFLRVGSADMVQEAEDIVKQARSEIGETPQLCHSRMMIQDFHHARGVSVNEKDYADCLRILIQSYDLANGSFHLVLYHFREFHNINSAATFSSLENLAFQDALIGENDWTSRIVFTQIWLFSNQASWATEYERLSAFIARVYEFVKAPLPTKAAGLCHALIWQIIEALEGLDSPKLIEYWCELALHPLFSARDSHNIPRFAQKLVVLRVRLGSVHDSPEEVVTRLDFDGHDDNLAHYLTFKASQLVSSQQLACQSIRGMTTVGETQESHELLYACLSQVKCGSDLDCVFAALKSLVDSFGQRGPASGRNLALLLRCTIRVLLLPIQGEHEDEEMDNLKTQDDLCEMFEIEAAGHISKSAADGLSDGRFCLLELDWFLMNSYNVGVLKSHHWEDRNLSRIFRSCLCIASSYPSEGIASRVTLTALRCQFVLSATHLGQARKVCAEDKIGHYELVRSHVAQYHSKLRQSRPPKDFHIRRDLAAKLSTLLIYDFEAAIQLGQHSDLRDILAQQAALRQTMALKAMGDLLLQSSLPAEHQVVRVASESRQVSRPLPVIEVEWLVATAFNHAVDCYASGEEKVCRAWAEKAVELADLVDDGGALARTLRAKFERLQFCAEMA</sequence>
<dbReference type="PANTHER" id="PTHR31986:SF7">
    <property type="entry name" value="REGULATOR OF DRUG SENSITIVITY 2"/>
    <property type="match status" value="1"/>
</dbReference>
<evidence type="ECO:0000256" key="6">
    <source>
        <dbReference type="ARBA" id="ARBA00023163"/>
    </source>
</evidence>
<dbReference type="SUPFAM" id="SSF57701">
    <property type="entry name" value="Zn2/Cys6 DNA-binding domain"/>
    <property type="match status" value="1"/>
</dbReference>
<keyword evidence="6" id="KW-0804">Transcription</keyword>
<keyword evidence="4" id="KW-0805">Transcription regulation</keyword>
<feature type="region of interest" description="Disordered" evidence="9">
    <location>
        <begin position="82"/>
        <end position="129"/>
    </location>
</feature>
<feature type="region of interest" description="Disordered" evidence="9">
    <location>
        <begin position="1"/>
        <end position="39"/>
    </location>
</feature>
<dbReference type="GO" id="GO:0008270">
    <property type="term" value="F:zinc ion binding"/>
    <property type="evidence" value="ECO:0007669"/>
    <property type="project" value="InterPro"/>
</dbReference>
<proteinExistence type="predicted"/>
<dbReference type="EMBL" id="AZGY01000005">
    <property type="protein sequence ID" value="KZZ98274.1"/>
    <property type="molecule type" value="Genomic_DNA"/>
</dbReference>
<evidence type="ECO:0000256" key="2">
    <source>
        <dbReference type="ARBA" id="ARBA00022723"/>
    </source>
</evidence>
<feature type="compositionally biased region" description="Basic and acidic residues" evidence="9">
    <location>
        <begin position="1"/>
        <end position="28"/>
    </location>
</feature>
<evidence type="ECO:0000256" key="9">
    <source>
        <dbReference type="SAM" id="MobiDB-lite"/>
    </source>
</evidence>
<keyword evidence="3" id="KW-0862">Zinc</keyword>